<keyword evidence="2" id="KW-0812">Transmembrane</keyword>
<organism evidence="3 4">
    <name type="scientific">Tanacetum coccineum</name>
    <dbReference type="NCBI Taxonomy" id="301880"/>
    <lineage>
        <taxon>Eukaryota</taxon>
        <taxon>Viridiplantae</taxon>
        <taxon>Streptophyta</taxon>
        <taxon>Embryophyta</taxon>
        <taxon>Tracheophyta</taxon>
        <taxon>Spermatophyta</taxon>
        <taxon>Magnoliopsida</taxon>
        <taxon>eudicotyledons</taxon>
        <taxon>Gunneridae</taxon>
        <taxon>Pentapetalae</taxon>
        <taxon>asterids</taxon>
        <taxon>campanulids</taxon>
        <taxon>Asterales</taxon>
        <taxon>Asteraceae</taxon>
        <taxon>Asteroideae</taxon>
        <taxon>Anthemideae</taxon>
        <taxon>Anthemidinae</taxon>
        <taxon>Tanacetum</taxon>
    </lineage>
</organism>
<dbReference type="EMBL" id="BQNB010010650">
    <property type="protein sequence ID" value="GJS80150.1"/>
    <property type="molecule type" value="Genomic_DNA"/>
</dbReference>
<keyword evidence="4" id="KW-1185">Reference proteome</keyword>
<feature type="coiled-coil region" evidence="1">
    <location>
        <begin position="208"/>
        <end position="235"/>
    </location>
</feature>
<reference evidence="3" key="2">
    <citation type="submission" date="2022-01" db="EMBL/GenBank/DDBJ databases">
        <authorList>
            <person name="Yamashiro T."/>
            <person name="Shiraishi A."/>
            <person name="Satake H."/>
            <person name="Nakayama K."/>
        </authorList>
    </citation>
    <scope>NUCLEOTIDE SEQUENCE</scope>
</reference>
<name>A0ABQ4YRJ1_9ASTR</name>
<gene>
    <name evidence="3" type="ORF">Tco_0730031</name>
</gene>
<keyword evidence="2" id="KW-0472">Membrane</keyword>
<comment type="caution">
    <text evidence="3">The sequence shown here is derived from an EMBL/GenBank/DDBJ whole genome shotgun (WGS) entry which is preliminary data.</text>
</comment>
<keyword evidence="1" id="KW-0175">Coiled coil</keyword>
<reference evidence="3" key="1">
    <citation type="journal article" date="2022" name="Int. J. Mol. Sci.">
        <title>Draft Genome of Tanacetum Coccineum: Genomic Comparison of Closely Related Tanacetum-Family Plants.</title>
        <authorList>
            <person name="Yamashiro T."/>
            <person name="Shiraishi A."/>
            <person name="Nakayama K."/>
            <person name="Satake H."/>
        </authorList>
    </citation>
    <scope>NUCLEOTIDE SEQUENCE</scope>
</reference>
<accession>A0ABQ4YRJ1</accession>
<sequence length="511" mass="58084">MITYLKNMEGWKHKDLKSKDFDYIKELFDKAFTRQKVDDVQETSEVDDDQEASKIKELMEIVPDEEEIAIDAIPLAVKSPRIVDWKIHKEGKKSYYQIVRADGKSQINLIILKKNIKFRGGLFGLKVFLMLFGVTAAFIDVNVAQLNLVLLENFNENYSKCLRLLVKLQLPVQSYYCCRKLLLLEEVTIASGINAAEGVNVASEEVSTAELVIKIEELRAEMNRLKEMLSLRNLNHDPGVDLYDLEGSDEGHMEIDSLTKETLDTLLIGDEVISTTPARENNEVIKFSVEDPVPIPRESEVTLVSTDLKCNTLLMGDREINVNPSDLETIDPVLDPRMFDVPLGNDDLISRSFDVTISNLLFDFDDNYSLIIDKKIDDDLCSLDPLKSISLIDESILLVTPLLDRKQICLREVERFDSFFSLTRSGDMTWVMERHSYRFPHMSLPRQVAYSPKHHVETLDYHVSKWVPPTDVDATWNATLMADVAANDWLVSQSLVRGKMAANDCKVAAGQ</sequence>
<keyword evidence="2" id="KW-1133">Transmembrane helix</keyword>
<feature type="transmembrane region" description="Helical" evidence="2">
    <location>
        <begin position="120"/>
        <end position="139"/>
    </location>
</feature>
<evidence type="ECO:0000256" key="1">
    <source>
        <dbReference type="SAM" id="Coils"/>
    </source>
</evidence>
<dbReference type="Proteomes" id="UP001151760">
    <property type="component" value="Unassembled WGS sequence"/>
</dbReference>
<protein>
    <submittedName>
        <fullName evidence="3">Uncharacterized protein</fullName>
    </submittedName>
</protein>
<proteinExistence type="predicted"/>
<evidence type="ECO:0000256" key="2">
    <source>
        <dbReference type="SAM" id="Phobius"/>
    </source>
</evidence>
<evidence type="ECO:0000313" key="4">
    <source>
        <dbReference type="Proteomes" id="UP001151760"/>
    </source>
</evidence>
<evidence type="ECO:0000313" key="3">
    <source>
        <dbReference type="EMBL" id="GJS80150.1"/>
    </source>
</evidence>